<protein>
    <submittedName>
        <fullName evidence="2">Uncharacterized protein</fullName>
    </submittedName>
</protein>
<evidence type="ECO:0000256" key="1">
    <source>
        <dbReference type="SAM" id="Phobius"/>
    </source>
</evidence>
<reference evidence="2" key="1">
    <citation type="submission" date="2021-12" db="EMBL/GenBank/DDBJ databases">
        <authorList>
            <person name="King R."/>
        </authorList>
    </citation>
    <scope>NUCLEOTIDE SEQUENCE</scope>
</reference>
<sequence length="225" mass="25705">MSQNAEIRTLSSGPLEYVGLNVLCAAVAALVVSGGSSAPLSRLSFEKGDLLKTSRLGFQVWRHFNLPPHHYYYALSDHEIFSTTVEPQTEYYSDEVTKKVKLRSVLYTLDVKTPRKEFDSILMTKARVRGATIGDTGIALARRMSQMVLFYHTTRCNNYHYIDYVVHGKTFGRWWKPLYWPKHPECPVHLVIESETNVSDPTKPGYVTSLRKKKGEEMLPHLKKP</sequence>
<proteinExistence type="predicted"/>
<accession>A0A9N9ZZF6</accession>
<organism evidence="2 3">
    <name type="scientific">Bemisia tabaci</name>
    <name type="common">Sweetpotato whitefly</name>
    <name type="synonym">Aleurodes tabaci</name>
    <dbReference type="NCBI Taxonomy" id="7038"/>
    <lineage>
        <taxon>Eukaryota</taxon>
        <taxon>Metazoa</taxon>
        <taxon>Ecdysozoa</taxon>
        <taxon>Arthropoda</taxon>
        <taxon>Hexapoda</taxon>
        <taxon>Insecta</taxon>
        <taxon>Pterygota</taxon>
        <taxon>Neoptera</taxon>
        <taxon>Paraneoptera</taxon>
        <taxon>Hemiptera</taxon>
        <taxon>Sternorrhyncha</taxon>
        <taxon>Aleyrodoidea</taxon>
        <taxon>Aleyrodidae</taxon>
        <taxon>Aleyrodinae</taxon>
        <taxon>Bemisia</taxon>
    </lineage>
</organism>
<name>A0A9N9ZZF6_BEMTA</name>
<keyword evidence="3" id="KW-1185">Reference proteome</keyword>
<dbReference type="EMBL" id="OU963862">
    <property type="protein sequence ID" value="CAH0380773.1"/>
    <property type="molecule type" value="Genomic_DNA"/>
</dbReference>
<dbReference type="AlphaFoldDB" id="A0A9N9ZZF6"/>
<evidence type="ECO:0000313" key="3">
    <source>
        <dbReference type="Proteomes" id="UP001152759"/>
    </source>
</evidence>
<keyword evidence="1" id="KW-1133">Transmembrane helix</keyword>
<keyword evidence="1" id="KW-0812">Transmembrane</keyword>
<evidence type="ECO:0000313" key="2">
    <source>
        <dbReference type="EMBL" id="CAH0380773.1"/>
    </source>
</evidence>
<dbReference type="Proteomes" id="UP001152759">
    <property type="component" value="Chromosome 1"/>
</dbReference>
<feature type="transmembrane region" description="Helical" evidence="1">
    <location>
        <begin position="20"/>
        <end position="40"/>
    </location>
</feature>
<gene>
    <name evidence="2" type="ORF">BEMITA_LOCUS489</name>
</gene>
<keyword evidence="1" id="KW-0472">Membrane</keyword>